<keyword evidence="2" id="KW-1185">Reference proteome</keyword>
<sequence>MSTSKIIPFICIVTLFIQCKEQNPSHLLSTPINWKTETLEFPFEFAPDLKYTGISDIRFAPGWKDAQSMEYFSYTFLWALNENPKLSAKKLETEMVSYFFGLMDMVSPDKLDKQKTNAFFEKVDEHTYIGKVLTHDAFITKKNIKLNLIVTHSYCPTIKKHYIKFNVSPQHINHKIWSTLEHITPITPCK</sequence>
<reference evidence="2" key="1">
    <citation type="journal article" date="2019" name="Int. J. Syst. Evol. Microbiol.">
        <title>The Global Catalogue of Microorganisms (GCM) 10K type strain sequencing project: providing services to taxonomists for standard genome sequencing and annotation.</title>
        <authorList>
            <consortium name="The Broad Institute Genomics Platform"/>
            <consortium name="The Broad Institute Genome Sequencing Center for Infectious Disease"/>
            <person name="Wu L."/>
            <person name="Ma J."/>
        </authorList>
    </citation>
    <scope>NUCLEOTIDE SEQUENCE [LARGE SCALE GENOMIC DNA]</scope>
    <source>
        <strain evidence="2">KCTC 42423</strain>
    </source>
</reference>
<dbReference type="RefSeq" id="WP_378255155.1">
    <property type="nucleotide sequence ID" value="NZ_JBHSJV010000001.1"/>
</dbReference>
<evidence type="ECO:0000313" key="2">
    <source>
        <dbReference type="Proteomes" id="UP001597459"/>
    </source>
</evidence>
<evidence type="ECO:0000313" key="1">
    <source>
        <dbReference type="EMBL" id="MFD2592964.1"/>
    </source>
</evidence>
<dbReference type="EMBL" id="JBHULX010000039">
    <property type="protein sequence ID" value="MFD2592964.1"/>
    <property type="molecule type" value="Genomic_DNA"/>
</dbReference>
<gene>
    <name evidence="1" type="ORF">ACFSTE_19150</name>
</gene>
<name>A0ABW5NDL8_9FLAO</name>
<protein>
    <recommendedName>
        <fullName evidence="3">Lipoprotein</fullName>
    </recommendedName>
</protein>
<accession>A0ABW5NDL8</accession>
<proteinExistence type="predicted"/>
<organism evidence="1 2">
    <name type="scientific">Aquimarina hainanensis</name>
    <dbReference type="NCBI Taxonomy" id="1578017"/>
    <lineage>
        <taxon>Bacteria</taxon>
        <taxon>Pseudomonadati</taxon>
        <taxon>Bacteroidota</taxon>
        <taxon>Flavobacteriia</taxon>
        <taxon>Flavobacteriales</taxon>
        <taxon>Flavobacteriaceae</taxon>
        <taxon>Aquimarina</taxon>
    </lineage>
</organism>
<evidence type="ECO:0008006" key="3">
    <source>
        <dbReference type="Google" id="ProtNLM"/>
    </source>
</evidence>
<dbReference type="Proteomes" id="UP001597459">
    <property type="component" value="Unassembled WGS sequence"/>
</dbReference>
<comment type="caution">
    <text evidence="1">The sequence shown here is derived from an EMBL/GenBank/DDBJ whole genome shotgun (WGS) entry which is preliminary data.</text>
</comment>